<dbReference type="InterPro" id="IPR051533">
    <property type="entry name" value="WaaL-like"/>
</dbReference>
<feature type="transmembrane region" description="Helical" evidence="5">
    <location>
        <begin position="248"/>
        <end position="268"/>
    </location>
</feature>
<dbReference type="Proteomes" id="UP000670776">
    <property type="component" value="Unassembled WGS sequence"/>
</dbReference>
<evidence type="ECO:0000259" key="6">
    <source>
        <dbReference type="Pfam" id="PF04932"/>
    </source>
</evidence>
<dbReference type="GO" id="GO:0016874">
    <property type="term" value="F:ligase activity"/>
    <property type="evidence" value="ECO:0007669"/>
    <property type="project" value="UniProtKB-KW"/>
</dbReference>
<evidence type="ECO:0000256" key="3">
    <source>
        <dbReference type="ARBA" id="ARBA00022989"/>
    </source>
</evidence>
<feature type="transmembrane region" description="Helical" evidence="5">
    <location>
        <begin position="115"/>
        <end position="138"/>
    </location>
</feature>
<organism evidence="7 8">
    <name type="scientific">Mariniflexile gromovii</name>
    <dbReference type="NCBI Taxonomy" id="362523"/>
    <lineage>
        <taxon>Bacteria</taxon>
        <taxon>Pseudomonadati</taxon>
        <taxon>Bacteroidota</taxon>
        <taxon>Flavobacteriia</taxon>
        <taxon>Flavobacteriales</taxon>
        <taxon>Flavobacteriaceae</taxon>
        <taxon>Mariniflexile</taxon>
    </lineage>
</organism>
<accession>A0ABS4BQR2</accession>
<dbReference type="RefSeq" id="WP_209652663.1">
    <property type="nucleotide sequence ID" value="NZ_JAGJCB010000002.1"/>
</dbReference>
<keyword evidence="2 5" id="KW-0812">Transmembrane</keyword>
<evidence type="ECO:0000313" key="7">
    <source>
        <dbReference type="EMBL" id="MBP0902857.1"/>
    </source>
</evidence>
<keyword evidence="3 5" id="KW-1133">Transmembrane helix</keyword>
<keyword evidence="8" id="KW-1185">Reference proteome</keyword>
<dbReference type="InterPro" id="IPR007016">
    <property type="entry name" value="O-antigen_ligase-rel_domated"/>
</dbReference>
<comment type="caution">
    <text evidence="7">The sequence shown here is derived from an EMBL/GenBank/DDBJ whole genome shotgun (WGS) entry which is preliminary data.</text>
</comment>
<feature type="transmembrane region" description="Helical" evidence="5">
    <location>
        <begin position="30"/>
        <end position="47"/>
    </location>
</feature>
<dbReference type="Pfam" id="PF04932">
    <property type="entry name" value="Wzy_C"/>
    <property type="match status" value="1"/>
</dbReference>
<gene>
    <name evidence="7" type="ORF">J8H85_03360</name>
</gene>
<evidence type="ECO:0000256" key="2">
    <source>
        <dbReference type="ARBA" id="ARBA00022692"/>
    </source>
</evidence>
<dbReference type="EMBL" id="JAGJCB010000002">
    <property type="protein sequence ID" value="MBP0902857.1"/>
    <property type="molecule type" value="Genomic_DNA"/>
</dbReference>
<feature type="transmembrane region" description="Helical" evidence="5">
    <location>
        <begin position="82"/>
        <end position="103"/>
    </location>
</feature>
<evidence type="ECO:0000256" key="5">
    <source>
        <dbReference type="SAM" id="Phobius"/>
    </source>
</evidence>
<reference evidence="7 8" key="1">
    <citation type="submission" date="2021-04" db="EMBL/GenBank/DDBJ databases">
        <title>Mariniflexile gromovii gen. nov., sp. nov., a gliding bacterium isolated from the sea urchin Strongylocentrotus intermedius.</title>
        <authorList>
            <person name="Ko S."/>
            <person name="Le V."/>
            <person name="Ahn C.-Y."/>
            <person name="Oh H.-M."/>
        </authorList>
    </citation>
    <scope>NUCLEOTIDE SEQUENCE [LARGE SCALE GENOMIC DNA]</scope>
    <source>
        <strain evidence="7 8">KCTC 12570</strain>
    </source>
</reference>
<evidence type="ECO:0000256" key="4">
    <source>
        <dbReference type="ARBA" id="ARBA00023136"/>
    </source>
</evidence>
<dbReference type="PANTHER" id="PTHR37422:SF17">
    <property type="entry name" value="O-ANTIGEN LIGASE"/>
    <property type="match status" value="1"/>
</dbReference>
<dbReference type="PANTHER" id="PTHR37422">
    <property type="entry name" value="TEICHURONIC ACID BIOSYNTHESIS PROTEIN TUAE"/>
    <property type="match status" value="1"/>
</dbReference>
<protein>
    <submittedName>
        <fullName evidence="7">O-antigen ligase family protein</fullName>
    </submittedName>
</protein>
<evidence type="ECO:0000313" key="8">
    <source>
        <dbReference type="Proteomes" id="UP000670776"/>
    </source>
</evidence>
<feature type="transmembrane region" description="Helical" evidence="5">
    <location>
        <begin position="374"/>
        <end position="407"/>
    </location>
</feature>
<feature type="transmembrane region" description="Helical" evidence="5">
    <location>
        <begin position="204"/>
        <end position="236"/>
    </location>
</feature>
<sequence>MIKKLFLLFIFFAPFTSFFAISSWLRIPVVINQVLFVFLVLGVFIHGKVSRKWILKEDLLLISLLFVVWLSFLFGFKEQRSFNHSLAYTNSIVFYFFVSKYVIQFLNIKAIEVLAVIYKSFLLCSLIIIIDFIGINYFDFSLRRIYAPVVDGKISNMNYFIRGEMLSVAGVAEEPGHMANFYNIYFGLSLCYIYQKKYVKKYKWLIGLFILSQIALFSSAGIALSIFATILIFIINKIEKFSITKIQLAWIVGLLMVFFLGLVILLSFKSETEFKQINSIIDKITFSEEANKVTKVSSSGQRLYQWTRALSNFVKHPVLGNGPGYGVNEDTEGYLSVYFTILSDVGLFAFLFFVSFQTILLIKVIRLKRNVRSFVLFSLITSFLHLIIIADFYQAPLWILFVLIQLIYKENKLPNT</sequence>
<feature type="transmembrane region" description="Helical" evidence="5">
    <location>
        <begin position="59"/>
        <end position="76"/>
    </location>
</feature>
<proteinExistence type="predicted"/>
<keyword evidence="7" id="KW-0436">Ligase</keyword>
<feature type="transmembrane region" description="Helical" evidence="5">
    <location>
        <begin position="337"/>
        <end position="362"/>
    </location>
</feature>
<evidence type="ECO:0000256" key="1">
    <source>
        <dbReference type="ARBA" id="ARBA00004141"/>
    </source>
</evidence>
<comment type="subcellular location">
    <subcellularLocation>
        <location evidence="1">Membrane</location>
        <topology evidence="1">Multi-pass membrane protein</topology>
    </subcellularLocation>
</comment>
<name>A0ABS4BQR2_9FLAO</name>
<feature type="domain" description="O-antigen ligase-related" evidence="6">
    <location>
        <begin position="208"/>
        <end position="354"/>
    </location>
</feature>
<keyword evidence="4 5" id="KW-0472">Membrane</keyword>